<dbReference type="GO" id="GO:0016787">
    <property type="term" value="F:hydrolase activity"/>
    <property type="evidence" value="ECO:0007669"/>
    <property type="project" value="UniProtKB-KW"/>
</dbReference>
<gene>
    <name evidence="1" type="ORF">EEW87_015765</name>
</gene>
<name>A0A5P8FQQ7_9MICO</name>
<accession>A0A5P8FQQ7</accession>
<dbReference type="OrthoDB" id="3366509at2"/>
<dbReference type="AlphaFoldDB" id="A0A5P8FQQ7"/>
<dbReference type="RefSeq" id="WP_123093184.1">
    <property type="nucleotide sequence ID" value="NZ_CP044548.2"/>
</dbReference>
<dbReference type="InterPro" id="IPR029058">
    <property type="entry name" value="AB_hydrolase_fold"/>
</dbReference>
<organism evidence="1 2">
    <name type="scientific">Janibacter melonis</name>
    <dbReference type="NCBI Taxonomy" id="262209"/>
    <lineage>
        <taxon>Bacteria</taxon>
        <taxon>Bacillati</taxon>
        <taxon>Actinomycetota</taxon>
        <taxon>Actinomycetes</taxon>
        <taxon>Micrococcales</taxon>
        <taxon>Intrasporangiaceae</taxon>
        <taxon>Janibacter</taxon>
    </lineage>
</organism>
<dbReference type="KEGG" id="jme:EEW87_015765"/>
<keyword evidence="1" id="KW-0378">Hydrolase</keyword>
<dbReference type="Proteomes" id="UP000271708">
    <property type="component" value="Chromosome"/>
</dbReference>
<protein>
    <submittedName>
        <fullName evidence="1">Alpha/beta hydrolase</fullName>
    </submittedName>
</protein>
<proteinExistence type="predicted"/>
<dbReference type="EMBL" id="CP044548">
    <property type="protein sequence ID" value="QFQ31473.1"/>
    <property type="molecule type" value="Genomic_DNA"/>
</dbReference>
<sequence>MTPPHHDVDRLLADIRTGSLRVTRRTSAIALLLHGGRSVQTQPDRFRDISYLRMLPFGMAVMRASRGRVAPYLVHNTHGGWIASSGSGLVQARALVRGLSETHGLPVVLLGHSSGGWAALRIADEPGVAGAVALAPWVDEGEGVDHLVRSDAHVRVIHGEADTVCSPVRSRAYVERAVRAGVDATFEGVPGGNHAMLDRPWRWHRRAGEAVTGLVPGV</sequence>
<reference evidence="1 2" key="1">
    <citation type="submission" date="2019-09" db="EMBL/GenBank/DDBJ databases">
        <title>Complete Genome Sequence of Janibacter melonis M714 with both human health impact and industrial applications.</title>
        <authorList>
            <person name="Jin M."/>
            <person name="Zhao Q.R."/>
        </authorList>
    </citation>
    <scope>NUCLEOTIDE SEQUENCE [LARGE SCALE GENOMIC DNA]</scope>
    <source>
        <strain evidence="1 2">M714</strain>
    </source>
</reference>
<dbReference type="SUPFAM" id="SSF53474">
    <property type="entry name" value="alpha/beta-Hydrolases"/>
    <property type="match status" value="1"/>
</dbReference>
<evidence type="ECO:0000313" key="1">
    <source>
        <dbReference type="EMBL" id="QFQ31473.1"/>
    </source>
</evidence>
<dbReference type="Gene3D" id="3.40.50.1820">
    <property type="entry name" value="alpha/beta hydrolase"/>
    <property type="match status" value="1"/>
</dbReference>
<dbReference type="GeneID" id="59162647"/>
<evidence type="ECO:0000313" key="2">
    <source>
        <dbReference type="Proteomes" id="UP000271708"/>
    </source>
</evidence>